<evidence type="ECO:0000256" key="1">
    <source>
        <dbReference type="ARBA" id="ARBA00022676"/>
    </source>
</evidence>
<reference evidence="5" key="1">
    <citation type="submission" date="2016-10" db="EMBL/GenBank/DDBJ databases">
        <authorList>
            <person name="Varghese N."/>
            <person name="Submissions S."/>
        </authorList>
    </citation>
    <scope>NUCLEOTIDE SEQUENCE [LARGE SCALE GENOMIC DNA]</scope>
    <source>
        <strain evidence="5">DSM 15282</strain>
    </source>
</reference>
<dbReference type="Proteomes" id="UP000199564">
    <property type="component" value="Unassembled WGS sequence"/>
</dbReference>
<dbReference type="GO" id="GO:0016758">
    <property type="term" value="F:hexosyltransferase activity"/>
    <property type="evidence" value="ECO:0007669"/>
    <property type="project" value="UniProtKB-ARBA"/>
</dbReference>
<evidence type="ECO:0000313" key="5">
    <source>
        <dbReference type="Proteomes" id="UP000199564"/>
    </source>
</evidence>
<organism evidence="4 5">
    <name type="scientific">Algoriphagus ornithinivorans</name>
    <dbReference type="NCBI Taxonomy" id="226506"/>
    <lineage>
        <taxon>Bacteria</taxon>
        <taxon>Pseudomonadati</taxon>
        <taxon>Bacteroidota</taxon>
        <taxon>Cytophagia</taxon>
        <taxon>Cytophagales</taxon>
        <taxon>Cyclobacteriaceae</taxon>
        <taxon>Algoriphagus</taxon>
    </lineage>
</organism>
<sequence length="307" mass="36297">MSKFKVSVIIPVFNAANFVKYAVESAIKLPQVGEIILIEDGSVDNSFLICLELEKKYSNVKLFTHDSGKNLGAGVSRNLGIKLSSFEYISFLDADDWYLSNRFELDEKIFSENKEVQIIFSMNALGFNDRYEYFGKLNLKELEYFKINDVLGTYQHIISNDLILGHPNSTTFKKSIFNPDLLFDPRLDLHQDTELWNRVSRRFLFYPGEFSKPVSIIRKHSSNRIEKKSLYSLIKYIIVYVDNIGVENVYDFEERYIVEFFSRNISNSIKFNFLRKILFKTLRNFLFPFKRIWVIVFYWFGIKYYKL</sequence>
<dbReference type="PANTHER" id="PTHR22916:SF51">
    <property type="entry name" value="GLYCOSYLTRANSFERASE EPSH-RELATED"/>
    <property type="match status" value="1"/>
</dbReference>
<keyword evidence="5" id="KW-1185">Reference proteome</keyword>
<dbReference type="Gene3D" id="3.90.550.10">
    <property type="entry name" value="Spore Coat Polysaccharide Biosynthesis Protein SpsA, Chain A"/>
    <property type="match status" value="1"/>
</dbReference>
<keyword evidence="2 4" id="KW-0808">Transferase</keyword>
<dbReference type="InterPro" id="IPR029044">
    <property type="entry name" value="Nucleotide-diphossugar_trans"/>
</dbReference>
<gene>
    <name evidence="4" type="ORF">SAMN04488519_10755</name>
</gene>
<protein>
    <submittedName>
        <fullName evidence="4">Glycosyltransferase involved in cell wall bisynthesis</fullName>
    </submittedName>
</protein>
<proteinExistence type="predicted"/>
<dbReference type="AlphaFoldDB" id="A0A1I5HHT1"/>
<name>A0A1I5HHT1_9BACT</name>
<dbReference type="PANTHER" id="PTHR22916">
    <property type="entry name" value="GLYCOSYLTRANSFERASE"/>
    <property type="match status" value="1"/>
</dbReference>
<evidence type="ECO:0000313" key="4">
    <source>
        <dbReference type="EMBL" id="SFO47842.1"/>
    </source>
</evidence>
<dbReference type="CDD" id="cd00761">
    <property type="entry name" value="Glyco_tranf_GTA_type"/>
    <property type="match status" value="1"/>
</dbReference>
<dbReference type="STRING" id="226506.SAMN04488519_10755"/>
<dbReference type="SUPFAM" id="SSF53448">
    <property type="entry name" value="Nucleotide-diphospho-sugar transferases"/>
    <property type="match status" value="1"/>
</dbReference>
<dbReference type="InterPro" id="IPR001173">
    <property type="entry name" value="Glyco_trans_2-like"/>
</dbReference>
<evidence type="ECO:0000259" key="3">
    <source>
        <dbReference type="Pfam" id="PF00535"/>
    </source>
</evidence>
<dbReference type="EMBL" id="FOVW01000007">
    <property type="protein sequence ID" value="SFO47842.1"/>
    <property type="molecule type" value="Genomic_DNA"/>
</dbReference>
<dbReference type="RefSeq" id="WP_091654441.1">
    <property type="nucleotide sequence ID" value="NZ_FOVW01000007.1"/>
</dbReference>
<keyword evidence="1" id="KW-0328">Glycosyltransferase</keyword>
<accession>A0A1I5HHT1</accession>
<evidence type="ECO:0000256" key="2">
    <source>
        <dbReference type="ARBA" id="ARBA00022679"/>
    </source>
</evidence>
<dbReference type="Pfam" id="PF00535">
    <property type="entry name" value="Glycos_transf_2"/>
    <property type="match status" value="1"/>
</dbReference>
<feature type="domain" description="Glycosyltransferase 2-like" evidence="3">
    <location>
        <begin position="7"/>
        <end position="105"/>
    </location>
</feature>